<dbReference type="InterPro" id="IPR050283">
    <property type="entry name" value="E-box_TF_Regulators"/>
</dbReference>
<evidence type="ECO:0000313" key="9">
    <source>
        <dbReference type="WBParaSite" id="MCU_006808-RA"/>
    </source>
</evidence>
<evidence type="ECO:0000313" key="10">
    <source>
        <dbReference type="WBParaSite" id="MCU_006808-RB"/>
    </source>
</evidence>
<reference evidence="7 8" key="1">
    <citation type="submission" date="2018-10" db="EMBL/GenBank/DDBJ databases">
        <authorList>
            <consortium name="Pathogen Informatics"/>
        </authorList>
    </citation>
    <scope>NUCLEOTIDE SEQUENCE [LARGE SCALE GENOMIC DNA]</scope>
</reference>
<keyword evidence="3" id="KW-0804">Transcription</keyword>
<evidence type="ECO:0000256" key="2">
    <source>
        <dbReference type="ARBA" id="ARBA00023125"/>
    </source>
</evidence>
<dbReference type="CDD" id="cd11417">
    <property type="entry name" value="bHLH_TS_PTF1A"/>
    <property type="match status" value="1"/>
</dbReference>
<keyword evidence="1" id="KW-0805">Transcription regulation</keyword>
<feature type="compositionally biased region" description="Polar residues" evidence="5">
    <location>
        <begin position="201"/>
        <end position="211"/>
    </location>
</feature>
<organism evidence="7 8">
    <name type="scientific">Mesocestoides corti</name>
    <name type="common">Flatworm</name>
    <dbReference type="NCBI Taxonomy" id="53468"/>
    <lineage>
        <taxon>Eukaryota</taxon>
        <taxon>Metazoa</taxon>
        <taxon>Spiralia</taxon>
        <taxon>Lophotrochozoa</taxon>
        <taxon>Platyhelminthes</taxon>
        <taxon>Cestoda</taxon>
        <taxon>Eucestoda</taxon>
        <taxon>Cyclophyllidea</taxon>
        <taxon>Mesocestoididae</taxon>
        <taxon>Mesocestoides</taxon>
    </lineage>
</organism>
<keyword evidence="4" id="KW-0539">Nucleus</keyword>
<dbReference type="InterPro" id="IPR011598">
    <property type="entry name" value="bHLH_dom"/>
</dbReference>
<dbReference type="AlphaFoldDB" id="A0A0R3UM43"/>
<dbReference type="Gene3D" id="4.10.280.10">
    <property type="entry name" value="Helix-loop-helix DNA-binding domain"/>
    <property type="match status" value="1"/>
</dbReference>
<dbReference type="GO" id="GO:0046983">
    <property type="term" value="F:protein dimerization activity"/>
    <property type="evidence" value="ECO:0007669"/>
    <property type="project" value="InterPro"/>
</dbReference>
<proteinExistence type="predicted"/>
<dbReference type="GO" id="GO:0000981">
    <property type="term" value="F:DNA-binding transcription factor activity, RNA polymerase II-specific"/>
    <property type="evidence" value="ECO:0007669"/>
    <property type="project" value="TreeGrafter"/>
</dbReference>
<feature type="compositionally biased region" description="Polar residues" evidence="5">
    <location>
        <begin position="127"/>
        <end position="144"/>
    </location>
</feature>
<dbReference type="FunFam" id="4.10.280.10:FF:000035">
    <property type="entry name" value="Pancreas-specific transcription factor 1a"/>
    <property type="match status" value="1"/>
</dbReference>
<protein>
    <submittedName>
        <fullName evidence="9 10">BHLH domain-containing protein</fullName>
    </submittedName>
</protein>
<evidence type="ECO:0000313" key="8">
    <source>
        <dbReference type="Proteomes" id="UP000267029"/>
    </source>
</evidence>
<evidence type="ECO:0000256" key="5">
    <source>
        <dbReference type="SAM" id="MobiDB-lite"/>
    </source>
</evidence>
<dbReference type="WBParaSite" id="MCU_006808-RB">
    <property type="protein sequence ID" value="MCU_006808-RB"/>
    <property type="gene ID" value="MCU_006808"/>
</dbReference>
<evidence type="ECO:0000259" key="6">
    <source>
        <dbReference type="PROSITE" id="PS50888"/>
    </source>
</evidence>
<evidence type="ECO:0000313" key="7">
    <source>
        <dbReference type="EMBL" id="VDD82791.1"/>
    </source>
</evidence>
<feature type="region of interest" description="Disordered" evidence="5">
    <location>
        <begin position="201"/>
        <end position="226"/>
    </location>
</feature>
<reference evidence="9 10" key="2">
    <citation type="submission" date="2019-11" db="UniProtKB">
        <authorList>
            <consortium name="WormBaseParasite"/>
        </authorList>
    </citation>
    <scope>IDENTIFICATION</scope>
</reference>
<keyword evidence="8" id="KW-1185">Reference proteome</keyword>
<feature type="domain" description="BHLH" evidence="6">
    <location>
        <begin position="140"/>
        <end position="192"/>
    </location>
</feature>
<dbReference type="SUPFAM" id="SSF47459">
    <property type="entry name" value="HLH, helix-loop-helix DNA-binding domain"/>
    <property type="match status" value="1"/>
</dbReference>
<dbReference type="SMART" id="SM00353">
    <property type="entry name" value="HLH"/>
    <property type="match status" value="1"/>
</dbReference>
<dbReference type="PANTHER" id="PTHR23349:SF112">
    <property type="entry name" value="48 RELATED 1, ISOFORM B"/>
    <property type="match status" value="1"/>
</dbReference>
<dbReference type="GO" id="GO:0032502">
    <property type="term" value="P:developmental process"/>
    <property type="evidence" value="ECO:0007669"/>
    <property type="project" value="TreeGrafter"/>
</dbReference>
<dbReference type="OrthoDB" id="10048995at2759"/>
<evidence type="ECO:0000256" key="4">
    <source>
        <dbReference type="ARBA" id="ARBA00023242"/>
    </source>
</evidence>
<name>A0A0R3UM43_MESCO</name>
<dbReference type="Proteomes" id="UP000267029">
    <property type="component" value="Unassembled WGS sequence"/>
</dbReference>
<dbReference type="EMBL" id="UXSR01005575">
    <property type="protein sequence ID" value="VDD82791.1"/>
    <property type="molecule type" value="Genomic_DNA"/>
</dbReference>
<evidence type="ECO:0000256" key="1">
    <source>
        <dbReference type="ARBA" id="ARBA00023015"/>
    </source>
</evidence>
<feature type="region of interest" description="Disordered" evidence="5">
    <location>
        <begin position="106"/>
        <end position="151"/>
    </location>
</feature>
<sequence length="372" mass="42306">MRVRTHSQHLPNPVVPEQLTFTQIPSGEKTACLEPSICGLLLTKQWPEDYYHCEFRHQEYPDNWLGPRFSDSQYENSHTWSSYEENWVQQKEDICYIQQGGDIEAEEDDDEWSLGEHGSNVAGHLNAPTTSRSMQSRHSNQRQAANMRERRRMHSINHAFEGLRARIPTLPYEKRLSKVDTLRLAIGYINFLQDLVTNASYHEQPNGNQQDDCAGSEGDPTGEPSRQARTRNFMASVQRFAVAAANAGSSEGRGGERLGCCLPTTVSTSVQQPKRKVILNLSVHMACRLSSKEAPDREPIADLIKLPGQIWRRVKHYSPAGSNEDEPTIIGHSISWHRKLSSFEVPFTTHNRRTLTTKLWRPQSQVPTARSH</sequence>
<dbReference type="InterPro" id="IPR036638">
    <property type="entry name" value="HLH_DNA-bd_sf"/>
</dbReference>
<keyword evidence="2" id="KW-0238">DNA-binding</keyword>
<accession>A0A0R3UM43</accession>
<gene>
    <name evidence="7" type="ORF">MCOS_LOCUS8794</name>
</gene>
<dbReference type="WBParaSite" id="MCU_006808-RA">
    <property type="protein sequence ID" value="MCU_006808-RA"/>
    <property type="gene ID" value="MCU_006808"/>
</dbReference>
<dbReference type="Pfam" id="PF00010">
    <property type="entry name" value="HLH"/>
    <property type="match status" value="1"/>
</dbReference>
<dbReference type="PANTHER" id="PTHR23349">
    <property type="entry name" value="BASIC HELIX-LOOP-HELIX TRANSCRIPTION FACTOR, TWIST"/>
    <property type="match status" value="1"/>
</dbReference>
<evidence type="ECO:0000256" key="3">
    <source>
        <dbReference type="ARBA" id="ARBA00023163"/>
    </source>
</evidence>
<dbReference type="PROSITE" id="PS50888">
    <property type="entry name" value="BHLH"/>
    <property type="match status" value="1"/>
</dbReference>
<dbReference type="STRING" id="53468.A0A0R3UM43"/>
<dbReference type="GO" id="GO:0000977">
    <property type="term" value="F:RNA polymerase II transcription regulatory region sequence-specific DNA binding"/>
    <property type="evidence" value="ECO:0007669"/>
    <property type="project" value="TreeGrafter"/>
</dbReference>